<reference evidence="2" key="1">
    <citation type="submission" date="2020-08" db="EMBL/GenBank/DDBJ databases">
        <title>Phytoplasma sp. strain PR08 associated with Phyllody Disease of Parthenium hysterophorus.</title>
        <authorList>
            <person name="Kirdat K."/>
            <person name="Tiwarekar B."/>
            <person name="Yadav A."/>
        </authorList>
    </citation>
    <scope>NUCLEOTIDE SEQUENCE [LARGE SCALE GENOMIC DNA]</scope>
    <source>
        <strain evidence="2">PR08</strain>
    </source>
</reference>
<dbReference type="SUPFAM" id="SSF47364">
    <property type="entry name" value="Domain of the SRP/SRP receptor G-proteins"/>
    <property type="match status" value="1"/>
</dbReference>
<dbReference type="GO" id="GO:0005525">
    <property type="term" value="F:GTP binding"/>
    <property type="evidence" value="ECO:0007669"/>
    <property type="project" value="InterPro"/>
</dbReference>
<evidence type="ECO:0000313" key="2">
    <source>
        <dbReference type="EMBL" id="QOX89600.1"/>
    </source>
</evidence>
<sequence>MKKIFCKFKNLSEEQIPEWVQRIKSQNKLTDNLLDELKILLLKSDLGLESTQNLMNQIRKNISSDILAQPKYFLNFLKEQILLFYQQNNKSNNNDNISKQKPQIYLLWELMVLAKLPLLEN</sequence>
<dbReference type="Pfam" id="PF02881">
    <property type="entry name" value="SRP54_N"/>
    <property type="match status" value="1"/>
</dbReference>
<dbReference type="InterPro" id="IPR013822">
    <property type="entry name" value="Signal_recog_particl_SRP54_hlx"/>
</dbReference>
<dbReference type="InterPro" id="IPR042101">
    <property type="entry name" value="SRP54_N_sf"/>
</dbReference>
<dbReference type="Gene3D" id="1.20.120.140">
    <property type="entry name" value="Signal recognition particle SRP54, nucleotide-binding domain"/>
    <property type="match status" value="1"/>
</dbReference>
<feature type="domain" description="Signal recognition particle SRP54 helical bundle" evidence="1">
    <location>
        <begin position="18"/>
        <end position="80"/>
    </location>
</feature>
<protein>
    <submittedName>
        <fullName evidence="2">Signal recognition particle receptor subunit alpha</fullName>
    </submittedName>
</protein>
<keyword evidence="2" id="KW-0675">Receptor</keyword>
<name>A0A7S7JLW6_9MOLU</name>
<proteinExistence type="predicted"/>
<accession>A0A7S7JLW6</accession>
<evidence type="ECO:0000259" key="1">
    <source>
        <dbReference type="Pfam" id="PF02881"/>
    </source>
</evidence>
<dbReference type="InterPro" id="IPR036225">
    <property type="entry name" value="SRP/SRP_N"/>
</dbReference>
<dbReference type="EMBL" id="CP060385">
    <property type="protein sequence ID" value="QOX89600.1"/>
    <property type="molecule type" value="Genomic_DNA"/>
</dbReference>
<dbReference type="AlphaFoldDB" id="A0A7S7JLW6"/>
<organism evidence="2">
    <name type="scientific">Candidatus Phytoplasma australasiaticum subsp. australasiaticum</name>
    <dbReference type="NCBI Taxonomy" id="2832407"/>
    <lineage>
        <taxon>Bacteria</taxon>
        <taxon>Bacillati</taxon>
        <taxon>Mycoplasmatota</taxon>
        <taxon>Mollicutes</taxon>
        <taxon>Acholeplasmatales</taxon>
        <taxon>Acholeplasmataceae</taxon>
        <taxon>Candidatus Phytoplasma</taxon>
        <taxon>16SrII (Peanut WB group)</taxon>
        <taxon>Candidatus Phytoplasma australasiaticum</taxon>
    </lineage>
</organism>
<dbReference type="GO" id="GO:0006614">
    <property type="term" value="P:SRP-dependent cotranslational protein targeting to membrane"/>
    <property type="evidence" value="ECO:0007669"/>
    <property type="project" value="InterPro"/>
</dbReference>
<gene>
    <name evidence="2" type="ORF">H7685_02640</name>
</gene>